<sequence>MFYIREELNKVLMLKHGLHILSFIIMCSVHFNLFAQAIKDYEHISIYFGEHTKANVIGLERTSDNQLLCIQKKTSFFSLFSKKNAKFSFDYIDNYHLPKSRPIKFFGNGNKTQLVDFSLLKNRVLGVSISTQFLKNKAQVYYHYIDPSVTTKNNHGFALEGFDFDYKKIDPSRLFLVENYNQEYATLMYFSNDRKEDFTTINYALINNNYSTTTQRTFAVPYVKNAFYPLDFIVINDSSQLFFSAHSANSQLNNILNKNKYFDKIVATQIKNDELNEWVFHLQNKYLVSAETKVNENEILISGLYTSFIDGKIEGAYFSRFDFEGKLLAEHFMPYPNHILNYINQKELEAISDNYGTTEEQKMYEVIDFIEIDNHYLLTTEFNAKEYRYGGTDAPGTTNIVDTYYWKTHILVSKFNRQGQLLWCQLVPKIQRSINDYGYHLSASTYCDTSNYHLFFNDSKANYNEEGAYNKVRELPNRAQFNTSLNTIAHIKINIKSGQMMRKSIMEREESKTIFVPQLSTSFTNTQVQMIIGRKGKKYSLGSITFR</sequence>
<reference evidence="1 2" key="1">
    <citation type="submission" date="2017-12" db="EMBL/GenBank/DDBJ databases">
        <title>The draft genome sequence of Brumimicrobium saltpan LHR20.</title>
        <authorList>
            <person name="Do Z.-J."/>
            <person name="Luo H.-R."/>
        </authorList>
    </citation>
    <scope>NUCLEOTIDE SEQUENCE [LARGE SCALE GENOMIC DNA]</scope>
    <source>
        <strain evidence="1 2">LHR20</strain>
    </source>
</reference>
<protein>
    <submittedName>
        <fullName evidence="1">Uncharacterized protein</fullName>
    </submittedName>
</protein>
<gene>
    <name evidence="1" type="ORF">CW751_06555</name>
</gene>
<organism evidence="1 2">
    <name type="scientific">Brumimicrobium salinarum</name>
    <dbReference type="NCBI Taxonomy" id="2058658"/>
    <lineage>
        <taxon>Bacteria</taxon>
        <taxon>Pseudomonadati</taxon>
        <taxon>Bacteroidota</taxon>
        <taxon>Flavobacteriia</taxon>
        <taxon>Flavobacteriales</taxon>
        <taxon>Crocinitomicaceae</taxon>
        <taxon>Brumimicrobium</taxon>
    </lineage>
</organism>
<accession>A0A2I0R3U7</accession>
<evidence type="ECO:0000313" key="1">
    <source>
        <dbReference type="EMBL" id="PKR81242.1"/>
    </source>
</evidence>
<proteinExistence type="predicted"/>
<dbReference type="AlphaFoldDB" id="A0A2I0R3U7"/>
<evidence type="ECO:0000313" key="2">
    <source>
        <dbReference type="Proteomes" id="UP000236654"/>
    </source>
</evidence>
<dbReference type="EMBL" id="PJNI01000005">
    <property type="protein sequence ID" value="PKR81242.1"/>
    <property type="molecule type" value="Genomic_DNA"/>
</dbReference>
<comment type="caution">
    <text evidence="1">The sequence shown here is derived from an EMBL/GenBank/DDBJ whole genome shotgun (WGS) entry which is preliminary data.</text>
</comment>
<name>A0A2I0R3U7_9FLAO</name>
<keyword evidence="2" id="KW-1185">Reference proteome</keyword>
<dbReference type="Proteomes" id="UP000236654">
    <property type="component" value="Unassembled WGS sequence"/>
</dbReference>